<comment type="caution">
    <text evidence="11">The sequence shown here is derived from an EMBL/GenBank/DDBJ whole genome shotgun (WGS) entry which is preliminary data.</text>
</comment>
<organism evidence="11 12">
    <name type="scientific">Candidatus Nitronereus thalassa</name>
    <dbReference type="NCBI Taxonomy" id="3020898"/>
    <lineage>
        <taxon>Bacteria</taxon>
        <taxon>Pseudomonadati</taxon>
        <taxon>Nitrospirota</taxon>
        <taxon>Nitrospiria</taxon>
        <taxon>Nitrospirales</taxon>
        <taxon>Nitrospiraceae</taxon>
        <taxon>Candidatus Nitronereus</taxon>
    </lineage>
</organism>
<evidence type="ECO:0000256" key="5">
    <source>
        <dbReference type="ARBA" id="ARBA00022679"/>
    </source>
</evidence>
<dbReference type="InterPro" id="IPR006390">
    <property type="entry name" value="DHP_synth_dom"/>
</dbReference>
<dbReference type="PROSITE" id="PS50972">
    <property type="entry name" value="PTERIN_BINDING"/>
    <property type="match status" value="1"/>
</dbReference>
<evidence type="ECO:0000256" key="7">
    <source>
        <dbReference type="ARBA" id="ARBA00022842"/>
    </source>
</evidence>
<dbReference type="EMBL" id="JAQOUE010000002">
    <property type="protein sequence ID" value="MDT7044248.1"/>
    <property type="molecule type" value="Genomic_DNA"/>
</dbReference>
<dbReference type="NCBIfam" id="TIGR01496">
    <property type="entry name" value="DHPS"/>
    <property type="match status" value="1"/>
</dbReference>
<keyword evidence="5 9" id="KW-0808">Transferase</keyword>
<keyword evidence="12" id="KW-1185">Reference proteome</keyword>
<comment type="catalytic activity">
    <reaction evidence="1">
        <text>(7,8-dihydropterin-6-yl)methyl diphosphate + 4-aminobenzoate = 7,8-dihydropteroate + diphosphate</text>
        <dbReference type="Rhea" id="RHEA:19949"/>
        <dbReference type="ChEBI" id="CHEBI:17836"/>
        <dbReference type="ChEBI" id="CHEBI:17839"/>
        <dbReference type="ChEBI" id="CHEBI:33019"/>
        <dbReference type="ChEBI" id="CHEBI:72950"/>
        <dbReference type="EC" id="2.5.1.15"/>
    </reaction>
</comment>
<dbReference type="InterPro" id="IPR011005">
    <property type="entry name" value="Dihydropteroate_synth-like_sf"/>
</dbReference>
<dbReference type="RefSeq" id="WP_313834833.1">
    <property type="nucleotide sequence ID" value="NZ_JAQOUE010000002.1"/>
</dbReference>
<dbReference type="PROSITE" id="PS00792">
    <property type="entry name" value="DHPS_1"/>
    <property type="match status" value="1"/>
</dbReference>
<evidence type="ECO:0000256" key="4">
    <source>
        <dbReference type="ARBA" id="ARBA00012458"/>
    </source>
</evidence>
<dbReference type="GO" id="GO:0004156">
    <property type="term" value="F:dihydropteroate synthase activity"/>
    <property type="evidence" value="ECO:0007669"/>
    <property type="project" value="UniProtKB-EC"/>
</dbReference>
<evidence type="ECO:0000313" key="11">
    <source>
        <dbReference type="EMBL" id="MDT7044248.1"/>
    </source>
</evidence>
<reference evidence="11 12" key="1">
    <citation type="journal article" date="2023" name="ISME J.">
        <title>Cultivation and genomic characterization of novel and ubiquitous marine nitrite-oxidizing bacteria from the Nitrospirales.</title>
        <authorList>
            <person name="Mueller A.J."/>
            <person name="Daebeler A."/>
            <person name="Herbold C.W."/>
            <person name="Kirkegaard R.H."/>
            <person name="Daims H."/>
        </authorList>
    </citation>
    <scope>NUCLEOTIDE SEQUENCE [LARGE SCALE GENOMIC DNA]</scope>
    <source>
        <strain evidence="11 12">EB</strain>
    </source>
</reference>
<dbReference type="InterPro" id="IPR045031">
    <property type="entry name" value="DHP_synth-like"/>
</dbReference>
<evidence type="ECO:0000259" key="10">
    <source>
        <dbReference type="PROSITE" id="PS50972"/>
    </source>
</evidence>
<comment type="similarity">
    <text evidence="9">Belongs to the DHPS family.</text>
</comment>
<gene>
    <name evidence="11" type="primary">folP</name>
    <name evidence="11" type="ORF">PPG34_17995</name>
</gene>
<proteinExistence type="inferred from homology"/>
<dbReference type="SUPFAM" id="SSF51717">
    <property type="entry name" value="Dihydropteroate synthetase-like"/>
    <property type="match status" value="1"/>
</dbReference>
<dbReference type="Pfam" id="PF00809">
    <property type="entry name" value="Pterin_bind"/>
    <property type="match status" value="1"/>
</dbReference>
<keyword evidence="6 9" id="KW-0479">Metal-binding</keyword>
<dbReference type="PANTHER" id="PTHR20941">
    <property type="entry name" value="FOLATE SYNTHESIS PROTEINS"/>
    <property type="match status" value="1"/>
</dbReference>
<dbReference type="CDD" id="cd00739">
    <property type="entry name" value="DHPS"/>
    <property type="match status" value="1"/>
</dbReference>
<evidence type="ECO:0000256" key="9">
    <source>
        <dbReference type="RuleBase" id="RU361205"/>
    </source>
</evidence>
<accession>A0ABU3KDB5</accession>
<dbReference type="PANTHER" id="PTHR20941:SF1">
    <property type="entry name" value="FOLIC ACID SYNTHESIS PROTEIN FOL1"/>
    <property type="match status" value="1"/>
</dbReference>
<dbReference type="PROSITE" id="PS00793">
    <property type="entry name" value="DHPS_2"/>
    <property type="match status" value="1"/>
</dbReference>
<dbReference type="Proteomes" id="UP001250932">
    <property type="component" value="Unassembled WGS sequence"/>
</dbReference>
<evidence type="ECO:0000256" key="1">
    <source>
        <dbReference type="ARBA" id="ARBA00000012"/>
    </source>
</evidence>
<dbReference type="EC" id="2.5.1.15" evidence="4 9"/>
<evidence type="ECO:0000256" key="6">
    <source>
        <dbReference type="ARBA" id="ARBA00022723"/>
    </source>
</evidence>
<evidence type="ECO:0000256" key="2">
    <source>
        <dbReference type="ARBA" id="ARBA00001946"/>
    </source>
</evidence>
<keyword evidence="7 9" id="KW-0460">Magnesium</keyword>
<dbReference type="InterPro" id="IPR000489">
    <property type="entry name" value="Pterin-binding_dom"/>
</dbReference>
<evidence type="ECO:0000256" key="3">
    <source>
        <dbReference type="ARBA" id="ARBA00004763"/>
    </source>
</evidence>
<protein>
    <recommendedName>
        <fullName evidence="4 9">Dihydropteroate synthase</fullName>
        <shortName evidence="9">DHPS</shortName>
        <ecNumber evidence="4 9">2.5.1.15</ecNumber>
    </recommendedName>
    <alternativeName>
        <fullName evidence="9">Dihydropteroate pyrophosphorylase</fullName>
    </alternativeName>
</protein>
<evidence type="ECO:0000313" key="12">
    <source>
        <dbReference type="Proteomes" id="UP001250932"/>
    </source>
</evidence>
<evidence type="ECO:0000256" key="8">
    <source>
        <dbReference type="ARBA" id="ARBA00022909"/>
    </source>
</evidence>
<comment type="function">
    <text evidence="9">Catalyzes the condensation of para-aminobenzoate (pABA) with 6-hydroxymethyl-7,8-dihydropterin diphosphate (DHPt-PP) to form 7,8-dihydropteroate (H2Pte), the immediate precursor of folate derivatives.</text>
</comment>
<feature type="domain" description="Pterin-binding" evidence="10">
    <location>
        <begin position="26"/>
        <end position="279"/>
    </location>
</feature>
<sequence>MAGSVTEVTERWIRAGSKRILLGPRPLIMGVLNITPDSFSDGGRFLDPHQAIDQAQKMVDSGADIIDVGAESTRPGSQCVDVQEELRRLNPVLEVLGKRCSVPLSVDTRKGEVARRALELGVHVINDISALQFSPNMGKVVAEYQAGIVLMHMEGDPATMQDYCHYDNVVDDVKHFLQTRIEMAESYGIDREQIVIDPGIGFAKNTEQNLQLLNGLAAFESLGQPVLVGVSNKSFIGSIVKRPVAERMMGTAAAVATAVFQGAHIIRVHDVEPMRDVVAMVTAIKNAHLN</sequence>
<dbReference type="Gene3D" id="3.20.20.20">
    <property type="entry name" value="Dihydropteroate synthase-like"/>
    <property type="match status" value="1"/>
</dbReference>
<name>A0ABU3KDB5_9BACT</name>
<keyword evidence="8 9" id="KW-0289">Folate biosynthesis</keyword>
<comment type="pathway">
    <text evidence="3 9">Cofactor biosynthesis; tetrahydrofolate biosynthesis; 7,8-dihydrofolate from 2-amino-4-hydroxy-6-hydroxymethyl-7,8-dihydropteridine diphosphate and 4-aminobenzoate: step 1/2.</text>
</comment>
<comment type="cofactor">
    <cofactor evidence="2 9">
        <name>Mg(2+)</name>
        <dbReference type="ChEBI" id="CHEBI:18420"/>
    </cofactor>
</comment>